<dbReference type="PROSITE" id="PS50910">
    <property type="entry name" value="HEPN"/>
    <property type="match status" value="1"/>
</dbReference>
<dbReference type="Proteomes" id="UP000488506">
    <property type="component" value="Unassembled WGS sequence"/>
</dbReference>
<comment type="caution">
    <text evidence="2">The sequence shown here is derived from an EMBL/GenBank/DDBJ whole genome shotgun (WGS) entry which is preliminary data.</text>
</comment>
<evidence type="ECO:0000259" key="1">
    <source>
        <dbReference type="PROSITE" id="PS50910"/>
    </source>
</evidence>
<gene>
    <name evidence="2" type="ORF">FD145_868</name>
</gene>
<dbReference type="Pfam" id="PF05168">
    <property type="entry name" value="HEPN"/>
    <property type="match status" value="1"/>
</dbReference>
<organism evidence="2 3">
    <name type="scientific">Candidatus Saganbacteria bacterium</name>
    <dbReference type="NCBI Taxonomy" id="2575572"/>
    <lineage>
        <taxon>Bacteria</taxon>
        <taxon>Bacillati</taxon>
        <taxon>Saganbacteria</taxon>
    </lineage>
</organism>
<dbReference type="EMBL" id="WPAF01000012">
    <property type="protein sequence ID" value="KAF0134112.1"/>
    <property type="molecule type" value="Genomic_DNA"/>
</dbReference>
<proteinExistence type="predicted"/>
<dbReference type="InterPro" id="IPR007842">
    <property type="entry name" value="HEPN_dom"/>
</dbReference>
<sequence length="128" mass="14731">MNEEINAEKVKVIQEWADRAKDDLESAEIILKESDNYEISTYHSHQAIEKIIKTALLKKGEKFKFIHDLNILFQQLMGGKADLSIVEKISYVNSLYPMLRYPAGDKITKEQAKKSLAIANQVFELINF</sequence>
<reference evidence="2 3" key="1">
    <citation type="submission" date="2019-12" db="EMBL/GenBank/DDBJ databases">
        <authorList>
            <person name="Wolfe R."/>
            <person name="Danczak R."/>
            <person name="Wilkins M."/>
        </authorList>
    </citation>
    <scope>NUCLEOTIDE SEQUENCE [LARGE SCALE GENOMIC DNA]</scope>
    <source>
        <strain evidence="2">X2_MaxBin.013</strain>
    </source>
</reference>
<evidence type="ECO:0000313" key="2">
    <source>
        <dbReference type="EMBL" id="KAF0134112.1"/>
    </source>
</evidence>
<dbReference type="SUPFAM" id="SSF81593">
    <property type="entry name" value="Nucleotidyltransferase substrate binding subunit/domain"/>
    <property type="match status" value="1"/>
</dbReference>
<protein>
    <recommendedName>
        <fullName evidence="1">HEPN domain-containing protein</fullName>
    </recommendedName>
</protein>
<dbReference type="Gene3D" id="1.20.120.330">
    <property type="entry name" value="Nucleotidyltransferases domain 2"/>
    <property type="match status" value="1"/>
</dbReference>
<dbReference type="SMART" id="SM00748">
    <property type="entry name" value="HEPN"/>
    <property type="match status" value="1"/>
</dbReference>
<accession>A0A833L0W7</accession>
<dbReference type="AlphaFoldDB" id="A0A833L0W7"/>
<evidence type="ECO:0000313" key="3">
    <source>
        <dbReference type="Proteomes" id="UP000488506"/>
    </source>
</evidence>
<name>A0A833L0W7_UNCSA</name>
<feature type="domain" description="HEPN" evidence="1">
    <location>
        <begin position="17"/>
        <end position="122"/>
    </location>
</feature>